<keyword evidence="2" id="KW-1185">Reference proteome</keyword>
<evidence type="ECO:0000313" key="1">
    <source>
        <dbReference type="EMBL" id="KAF4344249.1"/>
    </source>
</evidence>
<dbReference type="EMBL" id="PVQB02000060">
    <property type="protein sequence ID" value="KAF4344249.1"/>
    <property type="molecule type" value="Genomic_DNA"/>
</dbReference>
<dbReference type="OrthoDB" id="5102541at2759"/>
<name>A0A9P5E3K3_9HYPO</name>
<comment type="caution">
    <text evidence="1">The sequence shown here is derived from an EMBL/GenBank/DDBJ whole genome shotgun (WGS) entry which is preliminary data.</text>
</comment>
<organism evidence="1 2">
    <name type="scientific">Fusarium beomiforme</name>
    <dbReference type="NCBI Taxonomy" id="44412"/>
    <lineage>
        <taxon>Eukaryota</taxon>
        <taxon>Fungi</taxon>
        <taxon>Dikarya</taxon>
        <taxon>Ascomycota</taxon>
        <taxon>Pezizomycotina</taxon>
        <taxon>Sordariomycetes</taxon>
        <taxon>Hypocreomycetidae</taxon>
        <taxon>Hypocreales</taxon>
        <taxon>Nectriaceae</taxon>
        <taxon>Fusarium</taxon>
        <taxon>Fusarium burgessii species complex</taxon>
    </lineage>
</organism>
<protein>
    <submittedName>
        <fullName evidence="1">Uncharacterized protein</fullName>
    </submittedName>
</protein>
<accession>A0A9P5E3K3</accession>
<dbReference type="Proteomes" id="UP000730481">
    <property type="component" value="Unassembled WGS sequence"/>
</dbReference>
<dbReference type="AlphaFoldDB" id="A0A9P5E3K3"/>
<sequence>MDLFSRLPAEICMQTIIEVEPAATIGLLIRASPIMLRQYVLDRHIIARGIPKNIFSISTIGSLLQDALAVLHLSHKSTKPLRPEHPFLSSWISMGFQDPLKVSNKPFTVRLYQLIRRVILLIETSGEKNRTVGVGACTSLLETLHFILAIALPKSFCASSRGRSII</sequence>
<reference evidence="1" key="1">
    <citation type="journal article" date="2017" name="Mycologia">
        <title>Fusarium algeriense, sp. nov., a novel toxigenic crown rot pathogen of durum wheat from Algeria is nested in the Fusarium burgessii species complex.</title>
        <authorList>
            <person name="Laraba I."/>
            <person name="Keddad A."/>
            <person name="Boureghda H."/>
            <person name="Abdallah N."/>
            <person name="Vaughan M.M."/>
            <person name="Proctor R.H."/>
            <person name="Busman M."/>
            <person name="O'Donnell K."/>
        </authorList>
    </citation>
    <scope>NUCLEOTIDE SEQUENCE</scope>
    <source>
        <strain evidence="1">NRRL 25174</strain>
    </source>
</reference>
<proteinExistence type="predicted"/>
<reference evidence="1" key="2">
    <citation type="submission" date="2020-02" db="EMBL/GenBank/DDBJ databases">
        <title>Identification and distribution of gene clusters putatively required for synthesis of sphingolipid metabolism inhibitors in phylogenetically diverse species of the filamentous fungus Fusarium.</title>
        <authorList>
            <person name="Kim H.-S."/>
            <person name="Busman M."/>
            <person name="Brown D.W."/>
            <person name="Divon H."/>
            <person name="Uhlig S."/>
            <person name="Proctor R.H."/>
        </authorList>
    </citation>
    <scope>NUCLEOTIDE SEQUENCE</scope>
    <source>
        <strain evidence="1">NRRL 25174</strain>
    </source>
</reference>
<gene>
    <name evidence="1" type="ORF">FBEOM_1843</name>
</gene>
<evidence type="ECO:0000313" key="2">
    <source>
        <dbReference type="Proteomes" id="UP000730481"/>
    </source>
</evidence>